<keyword evidence="8" id="KW-1185">Reference proteome</keyword>
<feature type="domain" description="HTH tetR-type" evidence="6">
    <location>
        <begin position="30"/>
        <end position="90"/>
    </location>
</feature>
<dbReference type="Gene3D" id="1.10.357.10">
    <property type="entry name" value="Tetracycline Repressor, domain 2"/>
    <property type="match status" value="1"/>
</dbReference>
<name>A0A9D5UF97_9CELL</name>
<reference evidence="7 8" key="1">
    <citation type="submission" date="2020-08" db="EMBL/GenBank/DDBJ databases">
        <title>A Genomic Blueprint of the Chicken Gut Microbiome.</title>
        <authorList>
            <person name="Gilroy R."/>
            <person name="Ravi A."/>
            <person name="Getino M."/>
            <person name="Pursley I."/>
            <person name="Horton D.L."/>
            <person name="Alikhan N.-F."/>
            <person name="Baker D."/>
            <person name="Gharbi K."/>
            <person name="Hall N."/>
            <person name="Watson M."/>
            <person name="Adriaenssens E.M."/>
            <person name="Foster-Nyarko E."/>
            <person name="Jarju S."/>
            <person name="Secka A."/>
            <person name="Antonio M."/>
            <person name="Oren A."/>
            <person name="Chaudhuri R."/>
            <person name="La Ragione R.M."/>
            <person name="Hildebrand F."/>
            <person name="Pallen M.J."/>
        </authorList>
    </citation>
    <scope>NUCLEOTIDE SEQUENCE [LARGE SCALE GENOMIC DNA]</scope>
    <source>
        <strain evidence="7 8">Sa1BUA8</strain>
    </source>
</reference>
<evidence type="ECO:0000256" key="5">
    <source>
        <dbReference type="SAM" id="MobiDB-lite"/>
    </source>
</evidence>
<accession>A0A9D5UF97</accession>
<evidence type="ECO:0000313" key="7">
    <source>
        <dbReference type="EMBL" id="MBE7699507.1"/>
    </source>
</evidence>
<dbReference type="PROSITE" id="PS50977">
    <property type="entry name" value="HTH_TETR_2"/>
    <property type="match status" value="1"/>
</dbReference>
<proteinExistence type="predicted"/>
<evidence type="ECO:0000256" key="4">
    <source>
        <dbReference type="PROSITE-ProRule" id="PRU00335"/>
    </source>
</evidence>
<dbReference type="PANTHER" id="PTHR30055">
    <property type="entry name" value="HTH-TYPE TRANSCRIPTIONAL REGULATOR RUTR"/>
    <property type="match status" value="1"/>
</dbReference>
<dbReference type="InterPro" id="IPR036271">
    <property type="entry name" value="Tet_transcr_reg_TetR-rel_C_sf"/>
</dbReference>
<keyword evidence="2 4" id="KW-0238">DNA-binding</keyword>
<gene>
    <name evidence="7" type="ORF">H9623_04195</name>
</gene>
<dbReference type="Proteomes" id="UP000822993">
    <property type="component" value="Unassembled WGS sequence"/>
</dbReference>
<dbReference type="Pfam" id="PF00440">
    <property type="entry name" value="TetR_N"/>
    <property type="match status" value="1"/>
</dbReference>
<dbReference type="Gene3D" id="1.10.10.60">
    <property type="entry name" value="Homeodomain-like"/>
    <property type="match status" value="1"/>
</dbReference>
<dbReference type="GO" id="GO:0000976">
    <property type="term" value="F:transcription cis-regulatory region binding"/>
    <property type="evidence" value="ECO:0007669"/>
    <property type="project" value="TreeGrafter"/>
</dbReference>
<feature type="DNA-binding region" description="H-T-H motif" evidence="4">
    <location>
        <begin position="53"/>
        <end position="72"/>
    </location>
</feature>
<feature type="region of interest" description="Disordered" evidence="5">
    <location>
        <begin position="294"/>
        <end position="331"/>
    </location>
</feature>
<keyword evidence="1" id="KW-0805">Transcription regulation</keyword>
<keyword evidence="3" id="KW-0804">Transcription</keyword>
<evidence type="ECO:0000256" key="2">
    <source>
        <dbReference type="ARBA" id="ARBA00023125"/>
    </source>
</evidence>
<dbReference type="InterPro" id="IPR001647">
    <property type="entry name" value="HTH_TetR"/>
</dbReference>
<organism evidence="7 8">
    <name type="scientific">Oerskovia douganii</name>
    <dbReference type="NCBI Taxonomy" id="2762210"/>
    <lineage>
        <taxon>Bacteria</taxon>
        <taxon>Bacillati</taxon>
        <taxon>Actinomycetota</taxon>
        <taxon>Actinomycetes</taxon>
        <taxon>Micrococcales</taxon>
        <taxon>Cellulomonadaceae</taxon>
        <taxon>Oerskovia</taxon>
    </lineage>
</organism>
<dbReference type="InterPro" id="IPR050109">
    <property type="entry name" value="HTH-type_TetR-like_transc_reg"/>
</dbReference>
<evidence type="ECO:0000313" key="8">
    <source>
        <dbReference type="Proteomes" id="UP000822993"/>
    </source>
</evidence>
<evidence type="ECO:0000259" key="6">
    <source>
        <dbReference type="PROSITE" id="PS50977"/>
    </source>
</evidence>
<dbReference type="AlphaFoldDB" id="A0A9D5UF97"/>
<dbReference type="SUPFAM" id="SSF48498">
    <property type="entry name" value="Tetracyclin repressor-like, C-terminal domain"/>
    <property type="match status" value="1"/>
</dbReference>
<evidence type="ECO:0000256" key="3">
    <source>
        <dbReference type="ARBA" id="ARBA00023163"/>
    </source>
</evidence>
<protein>
    <submittedName>
        <fullName evidence="7">TetR/AcrR family transcriptional regulator</fullName>
    </submittedName>
</protein>
<dbReference type="PANTHER" id="PTHR30055:SF151">
    <property type="entry name" value="TRANSCRIPTIONAL REGULATORY PROTEIN"/>
    <property type="match status" value="1"/>
</dbReference>
<dbReference type="Pfam" id="PF02909">
    <property type="entry name" value="TetR_C_1"/>
    <property type="match status" value="1"/>
</dbReference>
<sequence>MTDTTDPGLPHAIALAWGVAENPQRGPRRELSIERIVEQAIEIADAEGLGALSMSKLAAALGYTTMSLYRYVTSKDDLLLLMQEQAMDVDLPSGAHPELTAVMEGRIPAGDGPTWRRGLREFALASLAVYEAHPWFLDVAVQGVPLTPNNLRFVDLGLRALHDTSLSDADKLAMIMLVTSYAQSAARIQRELRGARQDPGGRDVSGAAYAEVFSELVTPERFPYLHPVVASGAYLSDDDGVDDVVFGLERVLDGIGVYVERSPAERAESPLPPHEEREAAELYARDAKVKEASRARREAEKAVREAEKRLKEARKREREAAKAAAERAARQ</sequence>
<dbReference type="EMBL" id="JACSPN010000003">
    <property type="protein sequence ID" value="MBE7699507.1"/>
    <property type="molecule type" value="Genomic_DNA"/>
</dbReference>
<dbReference type="GO" id="GO:0045892">
    <property type="term" value="P:negative regulation of DNA-templated transcription"/>
    <property type="evidence" value="ECO:0007669"/>
    <property type="project" value="InterPro"/>
</dbReference>
<dbReference type="GO" id="GO:0003700">
    <property type="term" value="F:DNA-binding transcription factor activity"/>
    <property type="evidence" value="ECO:0007669"/>
    <property type="project" value="TreeGrafter"/>
</dbReference>
<evidence type="ECO:0000256" key="1">
    <source>
        <dbReference type="ARBA" id="ARBA00023015"/>
    </source>
</evidence>
<dbReference type="RefSeq" id="WP_193718791.1">
    <property type="nucleotide sequence ID" value="NZ_JACSPN010000003.1"/>
</dbReference>
<dbReference type="InterPro" id="IPR004111">
    <property type="entry name" value="Repressor_TetR_C"/>
</dbReference>
<dbReference type="InterPro" id="IPR009057">
    <property type="entry name" value="Homeodomain-like_sf"/>
</dbReference>
<comment type="caution">
    <text evidence="7">The sequence shown here is derived from an EMBL/GenBank/DDBJ whole genome shotgun (WGS) entry which is preliminary data.</text>
</comment>
<dbReference type="SUPFAM" id="SSF46689">
    <property type="entry name" value="Homeodomain-like"/>
    <property type="match status" value="1"/>
</dbReference>